<gene>
    <name evidence="1" type="ORF">BDV33DRAFT_174197</name>
</gene>
<evidence type="ECO:0000313" key="2">
    <source>
        <dbReference type="Proteomes" id="UP000326799"/>
    </source>
</evidence>
<proteinExistence type="predicted"/>
<accession>A0A5N6ERX9</accession>
<keyword evidence="2" id="KW-1185">Reference proteome</keyword>
<evidence type="ECO:0000313" key="1">
    <source>
        <dbReference type="EMBL" id="KAB8219200.1"/>
    </source>
</evidence>
<dbReference type="EMBL" id="ML733441">
    <property type="protein sequence ID" value="KAB8219200.1"/>
    <property type="molecule type" value="Genomic_DNA"/>
</dbReference>
<name>A0A5N6ERX9_9EURO</name>
<dbReference type="AlphaFoldDB" id="A0A5N6ERX9"/>
<organism evidence="1 2">
    <name type="scientific">Aspergillus novoparasiticus</name>
    <dbReference type="NCBI Taxonomy" id="986946"/>
    <lineage>
        <taxon>Eukaryota</taxon>
        <taxon>Fungi</taxon>
        <taxon>Dikarya</taxon>
        <taxon>Ascomycota</taxon>
        <taxon>Pezizomycotina</taxon>
        <taxon>Eurotiomycetes</taxon>
        <taxon>Eurotiomycetidae</taxon>
        <taxon>Eurotiales</taxon>
        <taxon>Aspergillaceae</taxon>
        <taxon>Aspergillus</taxon>
        <taxon>Aspergillus subgen. Circumdati</taxon>
    </lineage>
</organism>
<dbReference type="Proteomes" id="UP000326799">
    <property type="component" value="Unassembled WGS sequence"/>
</dbReference>
<protein>
    <submittedName>
        <fullName evidence="1">Uncharacterized protein</fullName>
    </submittedName>
</protein>
<reference evidence="1 2" key="1">
    <citation type="submission" date="2019-04" db="EMBL/GenBank/DDBJ databases">
        <title>Fungal friends and foes A comparative genomics study of 23 Aspergillus species from section Flavi.</title>
        <authorList>
            <consortium name="DOE Joint Genome Institute"/>
            <person name="Kjaerbolling I."/>
            <person name="Vesth T.C."/>
            <person name="Frisvad J.C."/>
            <person name="Nybo J.L."/>
            <person name="Theobald S."/>
            <person name="Kildgaard S."/>
            <person name="Petersen T.I."/>
            <person name="Kuo A."/>
            <person name="Sato A."/>
            <person name="Lyhne E.K."/>
            <person name="Kogle M.E."/>
            <person name="Wiebenga A."/>
            <person name="Kun R.S."/>
            <person name="Lubbers R.J."/>
            <person name="Makela M.R."/>
            <person name="Barry K."/>
            <person name="Chovatia M."/>
            <person name="Clum A."/>
            <person name="Daum C."/>
            <person name="Haridas S."/>
            <person name="He G."/>
            <person name="LaButti K."/>
            <person name="Lipzen A."/>
            <person name="Mondo S."/>
            <person name="Pangilinan J."/>
            <person name="Riley R."/>
            <person name="Salamov A."/>
            <person name="Simmons B.A."/>
            <person name="Magnuson J.K."/>
            <person name="Henrissat B."/>
            <person name="Mortensen U.H."/>
            <person name="Larsen T.O."/>
            <person name="De vries R.P."/>
            <person name="Grigoriev I.V."/>
            <person name="Machida M."/>
            <person name="Baker S.E."/>
            <person name="Andersen M.R."/>
        </authorList>
    </citation>
    <scope>NUCLEOTIDE SEQUENCE [LARGE SCALE GENOMIC DNA]</scope>
    <source>
        <strain evidence="1 2">CBS 126849</strain>
    </source>
</reference>
<sequence>MAERTRETSSPDRNPRTSIAASCWLTSTRVPILLPCKSHLESQPLAPAVNSEKPHYRTYSYQHCMYNLTKILQASHKPQRNSVEGLTWHMHFVRSLDSACLCAAKKISPTCIVIVHGGYASHCMDFFFYHFYFYYEHGDLEPVI</sequence>